<reference evidence="2" key="1">
    <citation type="submission" date="2021-01" db="EMBL/GenBank/DDBJ databases">
        <authorList>
            <consortium name="Genoscope - CEA"/>
            <person name="William W."/>
        </authorList>
    </citation>
    <scope>NUCLEOTIDE SEQUENCE</scope>
</reference>
<gene>
    <name evidence="2" type="ORF">DARMORV10_C07P21670.1</name>
</gene>
<dbReference type="AlphaFoldDB" id="A0A816MF45"/>
<dbReference type="OMA" id="LQIQIYE"/>
<keyword evidence="1" id="KW-1133">Transmembrane helix</keyword>
<accession>A0A816MF45</accession>
<dbReference type="EMBL" id="HG994371">
    <property type="protein sequence ID" value="CAF1979688.1"/>
    <property type="molecule type" value="Genomic_DNA"/>
</dbReference>
<keyword evidence="1" id="KW-0812">Transmembrane</keyword>
<evidence type="ECO:0000256" key="1">
    <source>
        <dbReference type="SAM" id="Phobius"/>
    </source>
</evidence>
<name>A0A816MF45_BRANA</name>
<sequence length="356" mass="39583">MAKKPLCIWATWVILEEKTRRRQTAARSGVYLGSLVSPRGRRDRGEVRGRRLELPRGPRFSPFVLALLRDGGACGGDPPLRPDPVISQPRRRVFSWWITNVCWCLRPWRVDIGSVLAWSGRLWPSRPNSGSLSLSGSLCSVSSPVPIDFSRLYINGFCSWFYCVWDVLLSPEGPINVVKISVLRSSESASSEVVRGVDLSLSFGFLGDTAWDFSASQCLWCSLDSIGSVVSTSFEVCSGCSSYSLVPRWLLMKQYKEVGVLGLPMKVSLEKGALVSGVGLSYFWSFVLGVLVLAWYHERWVQSAGSSKIFGLTAIPLIKDCLQIQIYECKVYLSGCMCCLLFGLEVPLYGLCFQGW</sequence>
<proteinExistence type="predicted"/>
<evidence type="ECO:0000313" key="2">
    <source>
        <dbReference type="EMBL" id="CAF1979688.1"/>
    </source>
</evidence>
<feature type="transmembrane region" description="Helical" evidence="1">
    <location>
        <begin position="273"/>
        <end position="296"/>
    </location>
</feature>
<dbReference type="Proteomes" id="UP001295469">
    <property type="component" value="Chromosome C07"/>
</dbReference>
<protein>
    <submittedName>
        <fullName evidence="2">(rape) hypothetical protein</fullName>
    </submittedName>
</protein>
<dbReference type="Gramene" id="CDY00424">
    <property type="protein sequence ID" value="CDY00424"/>
    <property type="gene ID" value="GSBRNA2T00110069001"/>
</dbReference>
<keyword evidence="1" id="KW-0472">Membrane</keyword>
<organism evidence="2">
    <name type="scientific">Brassica napus</name>
    <name type="common">Rape</name>
    <dbReference type="NCBI Taxonomy" id="3708"/>
    <lineage>
        <taxon>Eukaryota</taxon>
        <taxon>Viridiplantae</taxon>
        <taxon>Streptophyta</taxon>
        <taxon>Embryophyta</taxon>
        <taxon>Tracheophyta</taxon>
        <taxon>Spermatophyta</taxon>
        <taxon>Magnoliopsida</taxon>
        <taxon>eudicotyledons</taxon>
        <taxon>Gunneridae</taxon>
        <taxon>Pentapetalae</taxon>
        <taxon>rosids</taxon>
        <taxon>malvids</taxon>
        <taxon>Brassicales</taxon>
        <taxon>Brassicaceae</taxon>
        <taxon>Brassiceae</taxon>
        <taxon>Brassica</taxon>
    </lineage>
</organism>